<evidence type="ECO:0000256" key="2">
    <source>
        <dbReference type="ARBA" id="ARBA00010265"/>
    </source>
</evidence>
<evidence type="ECO:0000256" key="5">
    <source>
        <dbReference type="ARBA" id="ARBA00023136"/>
    </source>
</evidence>
<gene>
    <name evidence="8" type="ORF">BN948_00043</name>
</gene>
<dbReference type="AlphaFoldDB" id="A0A1L1P7D1"/>
<organism evidence="8 9">
    <name type="scientific">Hydrogenophaga intermedia</name>
    <dbReference type="NCBI Taxonomy" id="65786"/>
    <lineage>
        <taxon>Bacteria</taxon>
        <taxon>Pseudomonadati</taxon>
        <taxon>Pseudomonadota</taxon>
        <taxon>Betaproteobacteria</taxon>
        <taxon>Burkholderiales</taxon>
        <taxon>Comamonadaceae</taxon>
        <taxon>Hydrogenophaga</taxon>
    </lineage>
</organism>
<keyword evidence="4 7" id="KW-1133">Transmembrane helix</keyword>
<accession>A0A1L1P7D1</accession>
<keyword evidence="9" id="KW-1185">Reference proteome</keyword>
<evidence type="ECO:0000256" key="7">
    <source>
        <dbReference type="SAM" id="Phobius"/>
    </source>
</evidence>
<evidence type="ECO:0000256" key="4">
    <source>
        <dbReference type="ARBA" id="ARBA00022989"/>
    </source>
</evidence>
<feature type="transmembrane region" description="Helical" evidence="7">
    <location>
        <begin position="38"/>
        <end position="57"/>
    </location>
</feature>
<feature type="region of interest" description="Disordered" evidence="6">
    <location>
        <begin position="184"/>
        <end position="206"/>
    </location>
</feature>
<dbReference type="EMBL" id="CCAE010000001">
    <property type="protein sequence ID" value="CDN85652.1"/>
    <property type="molecule type" value="Genomic_DNA"/>
</dbReference>
<evidence type="ECO:0000313" key="9">
    <source>
        <dbReference type="Proteomes" id="UP000028878"/>
    </source>
</evidence>
<dbReference type="GO" id="GO:0016020">
    <property type="term" value="C:membrane"/>
    <property type="evidence" value="ECO:0007669"/>
    <property type="project" value="UniProtKB-SubCell"/>
</dbReference>
<dbReference type="CDD" id="cd16429">
    <property type="entry name" value="VirB10"/>
    <property type="match status" value="1"/>
</dbReference>
<reference evidence="9" key="1">
    <citation type="submission" date="2014-11" db="EMBL/GenBank/DDBJ databases">
        <title>Draft genome sequence of Hydrogenophaga intermedia S1.</title>
        <authorList>
            <person name="Gan H.M."/>
            <person name="Chew T.H."/>
            <person name="Stolz A."/>
        </authorList>
    </citation>
    <scope>NUCLEOTIDE SEQUENCE [LARGE SCALE GENOMIC DNA]</scope>
    <source>
        <strain evidence="9">S1</strain>
    </source>
</reference>
<protein>
    <submittedName>
        <fullName evidence="8">Conjugation trbi family protein</fullName>
    </submittedName>
</protein>
<evidence type="ECO:0000256" key="6">
    <source>
        <dbReference type="SAM" id="MobiDB-lite"/>
    </source>
</evidence>
<comment type="similarity">
    <text evidence="2">Belongs to the TrbI/VirB10 family.</text>
</comment>
<dbReference type="InterPro" id="IPR042217">
    <property type="entry name" value="T4SS_VirB10/TrbI"/>
</dbReference>
<evidence type="ECO:0000313" key="8">
    <source>
        <dbReference type="EMBL" id="CDN85652.1"/>
    </source>
</evidence>
<dbReference type="Proteomes" id="UP000028878">
    <property type="component" value="Unassembled WGS sequence"/>
</dbReference>
<keyword evidence="5 7" id="KW-0472">Membrane</keyword>
<evidence type="ECO:0000256" key="1">
    <source>
        <dbReference type="ARBA" id="ARBA00004167"/>
    </source>
</evidence>
<keyword evidence="3 7" id="KW-0812">Transmembrane</keyword>
<sequence length="431" mass="45750">MSQDDSPDMLGAAPKLAPEQVALRAQPRPVTRLNRRMLAVLVGSVAAAVLGATLWSLQAPQRRGAGEPTELYNVDRVSRSEGLAQLPIDYSQLPPTLPPLPPELGEPLPGDLGAPILRAEQRAQGYSQPGYDPAEAERLARLKEAEEAAASSVFFSTGGQRAAVAPPTQSMAGTPPLTGLAGFDPLAAGPASTAAQPGDPTAVQNRQDQKEAFLSNAGPVQTRNSGNLQLPASPYQVMAGTVIAGALVTGIKSDLPGDVIATVTEPIYDTATGRHLLIPQGSRILGRYNSQVSYGQTRLQMVWHRLILPDTSSSQLDNLVGTDPAGYAGLEDGVDWHWDRIFAGAVLTTLLGVGAELAAPENRQGGDRVVIAGRDSVQDSVNQIGQEMTRRNMNIQPTLTARPGLPVRIIVNRDLVLRPYQPLFFQRGASQ</sequence>
<feature type="region of interest" description="Disordered" evidence="6">
    <location>
        <begin position="1"/>
        <end position="23"/>
    </location>
</feature>
<dbReference type="Pfam" id="PF03743">
    <property type="entry name" value="TrbI"/>
    <property type="match status" value="1"/>
</dbReference>
<proteinExistence type="inferred from homology"/>
<dbReference type="RefSeq" id="WP_009518836.1">
    <property type="nucleotide sequence ID" value="NZ_CCAE010000001.1"/>
</dbReference>
<comment type="subcellular location">
    <subcellularLocation>
        <location evidence="1">Membrane</location>
        <topology evidence="1">Single-pass membrane protein</topology>
    </subcellularLocation>
</comment>
<dbReference type="InterPro" id="IPR005498">
    <property type="entry name" value="T4SS_VirB10/TraB/TrbI"/>
</dbReference>
<dbReference type="Gene3D" id="2.40.128.260">
    <property type="entry name" value="Type IV secretion system, VirB10/TraB/TrbI"/>
    <property type="match status" value="1"/>
</dbReference>
<evidence type="ECO:0000256" key="3">
    <source>
        <dbReference type="ARBA" id="ARBA00022692"/>
    </source>
</evidence>
<name>A0A1L1P7D1_HYDIT</name>